<dbReference type="Gene3D" id="3.40.50.300">
    <property type="entry name" value="P-loop containing nucleotide triphosphate hydrolases"/>
    <property type="match status" value="1"/>
</dbReference>
<reference evidence="3 4" key="1">
    <citation type="submission" date="2020-01" db="EMBL/GenBank/DDBJ databases">
        <title>Draft genome sequence of Aspergillus udagawae IFM 53868.</title>
        <authorList>
            <person name="Takahashi H."/>
            <person name="Yaguchi T."/>
        </authorList>
    </citation>
    <scope>NUCLEOTIDE SEQUENCE [LARGE SCALE GENOMIC DNA]</scope>
    <source>
        <strain evidence="3 4">IFM 53868</strain>
    </source>
</reference>
<dbReference type="EMBL" id="BLKG01000252">
    <property type="protein sequence ID" value="GFG00134.1"/>
    <property type="molecule type" value="Genomic_DNA"/>
</dbReference>
<dbReference type="SMART" id="SM00382">
    <property type="entry name" value="AAA"/>
    <property type="match status" value="1"/>
</dbReference>
<accession>A0ABQ1BEM8</accession>
<feature type="region of interest" description="Disordered" evidence="1">
    <location>
        <begin position="1"/>
        <end position="22"/>
    </location>
</feature>
<dbReference type="SUPFAM" id="SSF52540">
    <property type="entry name" value="P-loop containing nucleoside triphosphate hydrolases"/>
    <property type="match status" value="1"/>
</dbReference>
<gene>
    <name evidence="3" type="ORF">IFM53868_10631</name>
</gene>
<organism evidence="3 4">
    <name type="scientific">Aspergillus udagawae</name>
    <dbReference type="NCBI Taxonomy" id="91492"/>
    <lineage>
        <taxon>Eukaryota</taxon>
        <taxon>Fungi</taxon>
        <taxon>Dikarya</taxon>
        <taxon>Ascomycota</taxon>
        <taxon>Pezizomycotina</taxon>
        <taxon>Eurotiomycetes</taxon>
        <taxon>Eurotiomycetidae</taxon>
        <taxon>Eurotiales</taxon>
        <taxon>Aspergillaceae</taxon>
        <taxon>Aspergillus</taxon>
        <taxon>Aspergillus subgen. Fumigati</taxon>
    </lineage>
</organism>
<dbReference type="InterPro" id="IPR027417">
    <property type="entry name" value="P-loop_NTPase"/>
</dbReference>
<evidence type="ECO:0000313" key="4">
    <source>
        <dbReference type="Proteomes" id="UP000465266"/>
    </source>
</evidence>
<evidence type="ECO:0000259" key="2">
    <source>
        <dbReference type="SMART" id="SM00382"/>
    </source>
</evidence>
<keyword evidence="4" id="KW-1185">Reference proteome</keyword>
<evidence type="ECO:0000313" key="3">
    <source>
        <dbReference type="EMBL" id="GFG00134.1"/>
    </source>
</evidence>
<proteinExistence type="predicted"/>
<dbReference type="InterPro" id="IPR003593">
    <property type="entry name" value="AAA+_ATPase"/>
</dbReference>
<dbReference type="PANTHER" id="PTHR46411">
    <property type="entry name" value="FAMILY ATPASE, PUTATIVE-RELATED"/>
    <property type="match status" value="1"/>
</dbReference>
<dbReference type="InterPro" id="IPR054289">
    <property type="entry name" value="DUF7025"/>
</dbReference>
<dbReference type="PANTHER" id="PTHR46411:SF3">
    <property type="entry name" value="AAA+ ATPASE DOMAIN-CONTAINING PROTEIN"/>
    <property type="match status" value="1"/>
</dbReference>
<feature type="compositionally biased region" description="Polar residues" evidence="1">
    <location>
        <begin position="1"/>
        <end position="20"/>
    </location>
</feature>
<comment type="caution">
    <text evidence="3">The sequence shown here is derived from an EMBL/GenBank/DDBJ whole genome shotgun (WGS) entry which is preliminary data.</text>
</comment>
<dbReference type="Pfam" id="PF22942">
    <property type="entry name" value="DUF7025"/>
    <property type="match status" value="1"/>
</dbReference>
<dbReference type="CDD" id="cd19481">
    <property type="entry name" value="RecA-like_protease"/>
    <property type="match status" value="1"/>
</dbReference>
<feature type="domain" description="AAA+ ATPase" evidence="2">
    <location>
        <begin position="534"/>
        <end position="664"/>
    </location>
</feature>
<sequence length="753" mass="86325">MECDPNSNTESQVTGTPTFQDDQKFIIDATRQVLSVEATSSSGSALEELTKAFQATTSFDAPVRPSKAPPNSPCLIRSEPAPMGQLNEFADPVILDGTESDPVQNDQGNERAQASKSDFQVTWEMWDEEASKYKTVELTETEKGPDYLDEYAFVIRNRIDKRSGETTTFVDTKSEALRDSLRVVLRNVRTVNLIENKLSIEQKVLFHFLPELHAHLQMIQATEDPEPNYVEHLALLARYIKDEFASTSQRVSSLLHYQQVTYDLLWALFKPEDLVYTTCFGTGKPRCVIFEAGEEAVYSGVSYYELECRYLDFDGQHFGETGIVLRIKKFRGTKDINSLEAFPLSYHRDFEQIGQRLVQYGRRFCTLTSTHIQHCEGTAFIMSQGKPMQLNINSRVGVDAAFFREMRPNYSRPRIRDICQNNSSGIRSIDMDFTFDFDCVSEKGNLQQKSRDFQWMTDHDYMICSPTVRCFSFKEKTFLECAVSDLHDVDWCPESFRRIQIPQDIKQTLLALVTTRLGRIPTVPFDDFIKGKGRGINILLHGPTGLGKTFTVEATAERFKLPLYSISAAELAIDHGDLYALESRLDSIFKVAKHFNAVLLLDEADAFMEQRTSYHDEHNRHITVFLRNLEYYEGILFLTSNRAIKFDDAILSRIHLKIEYRDLTMETRRVIWEDFLSTAHTCEGPSSIEDQDLDRLVSLRLNGREIKNLASIAHALATFEGRRMSYEHLRVAAKSNKKYADEFESEHVNSMYM</sequence>
<dbReference type="InterPro" id="IPR003959">
    <property type="entry name" value="ATPase_AAA_core"/>
</dbReference>
<name>A0ABQ1BEM8_9EURO</name>
<dbReference type="Pfam" id="PF00004">
    <property type="entry name" value="AAA"/>
    <property type="match status" value="1"/>
</dbReference>
<dbReference type="Proteomes" id="UP000465266">
    <property type="component" value="Unassembled WGS sequence"/>
</dbReference>
<protein>
    <recommendedName>
        <fullName evidence="2">AAA+ ATPase domain-containing protein</fullName>
    </recommendedName>
</protein>
<evidence type="ECO:0000256" key="1">
    <source>
        <dbReference type="SAM" id="MobiDB-lite"/>
    </source>
</evidence>